<gene>
    <name evidence="12" type="ORF">KEM10_09555</name>
</gene>
<dbReference type="InterPro" id="IPR050445">
    <property type="entry name" value="Bact_polysacc_biosynth/exp"/>
</dbReference>
<keyword evidence="7" id="KW-0829">Tyrosine-protein kinase</keyword>
<keyword evidence="10" id="KW-0472">Membrane</keyword>
<keyword evidence="4" id="KW-0547">Nucleotide-binding</keyword>
<dbReference type="InterPro" id="IPR025669">
    <property type="entry name" value="AAA_dom"/>
</dbReference>
<evidence type="ECO:0000313" key="13">
    <source>
        <dbReference type="Proteomes" id="UP000708576"/>
    </source>
</evidence>
<reference evidence="12 13" key="1">
    <citation type="journal article" date="2015" name="Int. J. Syst. Evol. Microbiol.">
        <title>Carboxylicivirga linearis sp. nov., isolated from a sea cucumber culture pond.</title>
        <authorList>
            <person name="Wang F.Q."/>
            <person name="Zhou Y.X."/>
            <person name="Lin X.Z."/>
            <person name="Chen G.J."/>
            <person name="Du Z.J."/>
        </authorList>
    </citation>
    <scope>NUCLEOTIDE SEQUENCE [LARGE SCALE GENOMIC DNA]</scope>
    <source>
        <strain evidence="12 13">FB218</strain>
    </source>
</reference>
<accession>A0ABS5JUF2</accession>
<dbReference type="Gene3D" id="3.40.50.300">
    <property type="entry name" value="P-loop containing nucleotide triphosphate hydrolases"/>
    <property type="match status" value="1"/>
</dbReference>
<keyword evidence="6" id="KW-0067">ATP-binding</keyword>
<comment type="catalytic activity">
    <reaction evidence="8">
        <text>L-tyrosyl-[protein] + ATP = O-phospho-L-tyrosyl-[protein] + ADP + H(+)</text>
        <dbReference type="Rhea" id="RHEA:10596"/>
        <dbReference type="Rhea" id="RHEA-COMP:10136"/>
        <dbReference type="Rhea" id="RHEA-COMP:20101"/>
        <dbReference type="ChEBI" id="CHEBI:15378"/>
        <dbReference type="ChEBI" id="CHEBI:30616"/>
        <dbReference type="ChEBI" id="CHEBI:46858"/>
        <dbReference type="ChEBI" id="CHEBI:61978"/>
        <dbReference type="ChEBI" id="CHEBI:456216"/>
        <dbReference type="EC" id="2.7.10.2"/>
    </reaction>
</comment>
<keyword evidence="5" id="KW-0418">Kinase</keyword>
<feature type="transmembrane region" description="Helical" evidence="10">
    <location>
        <begin position="24"/>
        <end position="42"/>
    </location>
</feature>
<evidence type="ECO:0000256" key="4">
    <source>
        <dbReference type="ARBA" id="ARBA00022741"/>
    </source>
</evidence>
<dbReference type="InterPro" id="IPR005702">
    <property type="entry name" value="Wzc-like_C"/>
</dbReference>
<feature type="coiled-coil region" evidence="9">
    <location>
        <begin position="414"/>
        <end position="441"/>
    </location>
</feature>
<dbReference type="PANTHER" id="PTHR32309">
    <property type="entry name" value="TYROSINE-PROTEIN KINASE"/>
    <property type="match status" value="1"/>
</dbReference>
<keyword evidence="13" id="KW-1185">Reference proteome</keyword>
<evidence type="ECO:0000256" key="3">
    <source>
        <dbReference type="ARBA" id="ARBA00022679"/>
    </source>
</evidence>
<proteinExistence type="inferred from homology"/>
<dbReference type="Pfam" id="PF13614">
    <property type="entry name" value="AAA_31"/>
    <property type="match status" value="1"/>
</dbReference>
<dbReference type="SUPFAM" id="SSF52540">
    <property type="entry name" value="P-loop containing nucleoside triphosphate hydrolases"/>
    <property type="match status" value="1"/>
</dbReference>
<dbReference type="PANTHER" id="PTHR32309:SF13">
    <property type="entry name" value="FERRIC ENTEROBACTIN TRANSPORT PROTEIN FEPE"/>
    <property type="match status" value="1"/>
</dbReference>
<dbReference type="EC" id="2.7.10.2" evidence="2"/>
<keyword evidence="3 12" id="KW-0808">Transferase</keyword>
<dbReference type="EMBL" id="JAGUCO010000005">
    <property type="protein sequence ID" value="MBS2098526.1"/>
    <property type="molecule type" value="Genomic_DNA"/>
</dbReference>
<dbReference type="CDD" id="cd05387">
    <property type="entry name" value="BY-kinase"/>
    <property type="match status" value="1"/>
</dbReference>
<evidence type="ECO:0000313" key="12">
    <source>
        <dbReference type="EMBL" id="MBS2098526.1"/>
    </source>
</evidence>
<comment type="similarity">
    <text evidence="1">Belongs to the CpsD/CapB family.</text>
</comment>
<evidence type="ECO:0000256" key="5">
    <source>
        <dbReference type="ARBA" id="ARBA00022777"/>
    </source>
</evidence>
<comment type="caution">
    <text evidence="12">The sequence shown here is derived from an EMBL/GenBank/DDBJ whole genome shotgun (WGS) entry which is preliminary data.</text>
</comment>
<evidence type="ECO:0000259" key="11">
    <source>
        <dbReference type="Pfam" id="PF13614"/>
    </source>
</evidence>
<dbReference type="NCBIfam" id="TIGR01007">
    <property type="entry name" value="eps_fam"/>
    <property type="match status" value="1"/>
</dbReference>
<dbReference type="GO" id="GO:0004715">
    <property type="term" value="F:non-membrane spanning protein tyrosine kinase activity"/>
    <property type="evidence" value="ECO:0007669"/>
    <property type="project" value="UniProtKB-EC"/>
</dbReference>
<evidence type="ECO:0000256" key="7">
    <source>
        <dbReference type="ARBA" id="ARBA00023137"/>
    </source>
</evidence>
<evidence type="ECO:0000256" key="1">
    <source>
        <dbReference type="ARBA" id="ARBA00007316"/>
    </source>
</evidence>
<evidence type="ECO:0000256" key="10">
    <source>
        <dbReference type="SAM" id="Phobius"/>
    </source>
</evidence>
<evidence type="ECO:0000256" key="6">
    <source>
        <dbReference type="ARBA" id="ARBA00022840"/>
    </source>
</evidence>
<evidence type="ECO:0000256" key="8">
    <source>
        <dbReference type="ARBA" id="ARBA00051245"/>
    </source>
</evidence>
<dbReference type="Proteomes" id="UP000708576">
    <property type="component" value="Unassembled WGS sequence"/>
</dbReference>
<organism evidence="12 13">
    <name type="scientific">Carboxylicivirga linearis</name>
    <dbReference type="NCBI Taxonomy" id="1628157"/>
    <lineage>
        <taxon>Bacteria</taxon>
        <taxon>Pseudomonadati</taxon>
        <taxon>Bacteroidota</taxon>
        <taxon>Bacteroidia</taxon>
        <taxon>Marinilabiliales</taxon>
        <taxon>Marinilabiliaceae</taxon>
        <taxon>Carboxylicivirga</taxon>
    </lineage>
</organism>
<protein>
    <recommendedName>
        <fullName evidence="2">non-specific protein-tyrosine kinase</fullName>
        <ecNumber evidence="2">2.7.10.2</ecNumber>
    </recommendedName>
</protein>
<evidence type="ECO:0000256" key="2">
    <source>
        <dbReference type="ARBA" id="ARBA00011903"/>
    </source>
</evidence>
<keyword evidence="10" id="KW-1133">Transmembrane helix</keyword>
<name>A0ABS5JUF2_9BACT</name>
<dbReference type="InterPro" id="IPR027417">
    <property type="entry name" value="P-loop_NTPase"/>
</dbReference>
<sequence>MHTTSQSSGFNFDTKRFLFDLLHFWWLFAITIPIALATVFLIHRWTLPTYRASISLLIEERGEKMPTGNMMEGFGLTPGQQNMENQMAILTSWDVVKETVDQLDFHLSYFISGRVKHTEMYGSGEPFKVVFDSLHNQILNTPIHIEIINQDQYRLKLNTESASTYNYRLNTSGINLSSINIEQTYRFGEVVDANWGRFKIENTKGTTASNQEMYFVFNHPNNIAAHYKSRLRTYRANESSSIIRVSVTGKNNQKNITFLNQLAKVFIANNLEQKNQIATNTIAFIEEQLGVISDSLFLTGSQLSQFRTDNRIQSVSAKAEYLFNGLQDIEQQLAQHEITKRYYNYLKNYFSDNITGNDVIAPAQYDIENNLLAEQIRQIMELNSQRLRLTYSEDQNLFNRDIETQINIATQTLIKTINSQLDVLNETIARLQATKSKNEQELYTLPETERKLLGIERKFELSNEVYTFLLRKRSESQIQKASNTPDHQILEAAQGNGIIAPNISSNRKNAFLLGLILPLAFVGLRQLLNNKILAEEDINKITDIPVIGQVLHNTKEESNVIQHHPKSVITESFRRVRTRLDYLTQDIPCPVVSVSSSIPGEGKTFCALNIAAALAISGKKTAILGFDLRKPGLNKLVDTKGKTGLSHYLIGKASYDEIKIPHQQENLTIIPSGDIPPNPSELISSEKTQTLMDELKKEFDIIIMDTPPMGIVSDPFLLARHADSLIFLVRQNHSIKKITEQTLKNISDEGIKNVGILMNDLNMKKGYGYGYNYRYNYGYRYTYGHGYYEN</sequence>
<keyword evidence="9" id="KW-0175">Coiled coil</keyword>
<feature type="domain" description="AAA" evidence="11">
    <location>
        <begin position="591"/>
        <end position="731"/>
    </location>
</feature>
<evidence type="ECO:0000256" key="9">
    <source>
        <dbReference type="SAM" id="Coils"/>
    </source>
</evidence>
<keyword evidence="10" id="KW-0812">Transmembrane</keyword>